<organism evidence="2 3">
    <name type="scientific">Shinella sumterensis</name>
    <dbReference type="NCBI Taxonomy" id="1967501"/>
    <lineage>
        <taxon>Bacteria</taxon>
        <taxon>Pseudomonadati</taxon>
        <taxon>Pseudomonadota</taxon>
        <taxon>Alphaproteobacteria</taxon>
        <taxon>Hyphomicrobiales</taxon>
        <taxon>Rhizobiaceae</taxon>
        <taxon>Shinella</taxon>
    </lineage>
</organism>
<dbReference type="Proteomes" id="UP001234585">
    <property type="component" value="Chromosome"/>
</dbReference>
<evidence type="ECO:0000313" key="2">
    <source>
        <dbReference type="EMBL" id="WLR98616.1"/>
    </source>
</evidence>
<proteinExistence type="predicted"/>
<evidence type="ECO:0000256" key="1">
    <source>
        <dbReference type="SAM" id="Coils"/>
    </source>
</evidence>
<feature type="coiled-coil region" evidence="1">
    <location>
        <begin position="72"/>
        <end position="106"/>
    </location>
</feature>
<reference evidence="2 3" key="1">
    <citation type="submission" date="2023-08" db="EMBL/GenBank/DDBJ databases">
        <title>Pathogen: clinical or host-associated sample.</title>
        <authorList>
            <person name="Hergert J."/>
            <person name="Casey R."/>
            <person name="Wagner J."/>
            <person name="Young E.L."/>
            <person name="Oakeson K.F."/>
        </authorList>
    </citation>
    <scope>NUCLEOTIDE SEQUENCE [LARGE SCALE GENOMIC DNA]</scope>
    <source>
        <strain evidence="2 3">1760953</strain>
    </source>
</reference>
<keyword evidence="3" id="KW-1185">Reference proteome</keyword>
<dbReference type="RefSeq" id="WP_306038266.1">
    <property type="nucleotide sequence ID" value="NZ_CP132302.1"/>
</dbReference>
<name>A0AA50CNP2_9HYPH</name>
<sequence>MKEEDYEQGEVDMMPFEIRHRRRKGEDLRAYVLRVITTECESDIPGVSSDMVAEALAYYRGRVAEYVEDVERSQAVADRKHLEARLAEVTRQLGELQVKYSALRDSLPSMIAVREAEEGRLKAFRLAINKAVNLAEDEGGVPNDLSVAIQTIPEPKPKWTK</sequence>
<accession>A0AA50CNP2</accession>
<keyword evidence="1" id="KW-0175">Coiled coil</keyword>
<evidence type="ECO:0000313" key="3">
    <source>
        <dbReference type="Proteomes" id="UP001234585"/>
    </source>
</evidence>
<dbReference type="EMBL" id="CP132302">
    <property type="protein sequence ID" value="WLR98616.1"/>
    <property type="molecule type" value="Genomic_DNA"/>
</dbReference>
<protein>
    <submittedName>
        <fullName evidence="2">Uncharacterized protein</fullName>
    </submittedName>
</protein>
<dbReference type="AlphaFoldDB" id="A0AA50CNP2"/>
<gene>
    <name evidence="2" type="ORF">Q9313_06185</name>
</gene>